<dbReference type="Proteomes" id="UP001457282">
    <property type="component" value="Unassembled WGS sequence"/>
</dbReference>
<dbReference type="EMBL" id="JBEDUW010000006">
    <property type="protein sequence ID" value="KAK9921926.1"/>
    <property type="molecule type" value="Genomic_DNA"/>
</dbReference>
<proteinExistence type="predicted"/>
<keyword evidence="2" id="KW-1185">Reference proteome</keyword>
<name>A0AAW1WDM6_RUBAR</name>
<organism evidence="1 2">
    <name type="scientific">Rubus argutus</name>
    <name type="common">Southern blackberry</name>
    <dbReference type="NCBI Taxonomy" id="59490"/>
    <lineage>
        <taxon>Eukaryota</taxon>
        <taxon>Viridiplantae</taxon>
        <taxon>Streptophyta</taxon>
        <taxon>Embryophyta</taxon>
        <taxon>Tracheophyta</taxon>
        <taxon>Spermatophyta</taxon>
        <taxon>Magnoliopsida</taxon>
        <taxon>eudicotyledons</taxon>
        <taxon>Gunneridae</taxon>
        <taxon>Pentapetalae</taxon>
        <taxon>rosids</taxon>
        <taxon>fabids</taxon>
        <taxon>Rosales</taxon>
        <taxon>Rosaceae</taxon>
        <taxon>Rosoideae</taxon>
        <taxon>Rosoideae incertae sedis</taxon>
        <taxon>Rubus</taxon>
    </lineage>
</organism>
<gene>
    <name evidence="1" type="ORF">M0R45_030418</name>
</gene>
<evidence type="ECO:0000313" key="2">
    <source>
        <dbReference type="Proteomes" id="UP001457282"/>
    </source>
</evidence>
<accession>A0AAW1WDM6</accession>
<sequence>MLCPDRTRLDVVAVLGHHHDSALPTPSITMCTQAISTPFLTTAAPIPHRTITMEAPHSSVQSSRAQLQPAINQIQAKPCSLLIPKPQTSPFIHNRNHPKPNLHRTSIMAALTTHRPCNHIEPMLNCSAQSDLGVTITHLRCPFSAAHH</sequence>
<protein>
    <submittedName>
        <fullName evidence="1">Uncharacterized protein</fullName>
    </submittedName>
</protein>
<dbReference type="AlphaFoldDB" id="A0AAW1WDM6"/>
<comment type="caution">
    <text evidence="1">The sequence shown here is derived from an EMBL/GenBank/DDBJ whole genome shotgun (WGS) entry which is preliminary data.</text>
</comment>
<evidence type="ECO:0000313" key="1">
    <source>
        <dbReference type="EMBL" id="KAK9921926.1"/>
    </source>
</evidence>
<reference evidence="1 2" key="1">
    <citation type="journal article" date="2023" name="G3 (Bethesda)">
        <title>A chromosome-length genome assembly and annotation of blackberry (Rubus argutus, cv. 'Hillquist').</title>
        <authorList>
            <person name="Bruna T."/>
            <person name="Aryal R."/>
            <person name="Dudchenko O."/>
            <person name="Sargent D.J."/>
            <person name="Mead D."/>
            <person name="Buti M."/>
            <person name="Cavallini A."/>
            <person name="Hytonen T."/>
            <person name="Andres J."/>
            <person name="Pham M."/>
            <person name="Weisz D."/>
            <person name="Mascagni F."/>
            <person name="Usai G."/>
            <person name="Natali L."/>
            <person name="Bassil N."/>
            <person name="Fernandez G.E."/>
            <person name="Lomsadze A."/>
            <person name="Armour M."/>
            <person name="Olukolu B."/>
            <person name="Poorten T."/>
            <person name="Britton C."/>
            <person name="Davik J."/>
            <person name="Ashrafi H."/>
            <person name="Aiden E.L."/>
            <person name="Borodovsky M."/>
            <person name="Worthington M."/>
        </authorList>
    </citation>
    <scope>NUCLEOTIDE SEQUENCE [LARGE SCALE GENOMIC DNA]</scope>
    <source>
        <strain evidence="1">PI 553951</strain>
    </source>
</reference>